<reference evidence="1" key="1">
    <citation type="journal article" date="2009" name="PLoS Genet.">
        <title>Sequencing, mapping, and analysis of 27,455 maize full-length cDNAs.</title>
        <authorList>
            <person name="Soderlund C."/>
            <person name="Descour A."/>
            <person name="Kudrna D."/>
            <person name="Bomhoff M."/>
            <person name="Boyd L."/>
            <person name="Currie J."/>
            <person name="Angelova A."/>
            <person name="Collura K."/>
            <person name="Wissotski M."/>
            <person name="Ashley E."/>
            <person name="Morrow D."/>
            <person name="Fernandes J."/>
            <person name="Walbot V."/>
            <person name="Yu Y."/>
        </authorList>
    </citation>
    <scope>NUCLEOTIDE SEQUENCE</scope>
    <source>
        <strain evidence="1">B73</strain>
    </source>
</reference>
<dbReference type="EMBL" id="BT056118">
    <property type="protein sequence ID" value="ACL54725.1"/>
    <property type="molecule type" value="mRNA"/>
</dbReference>
<accession>B8A3H6</accession>
<proteinExistence type="evidence at transcript level"/>
<name>B8A3H6_MAIZE</name>
<protein>
    <submittedName>
        <fullName evidence="1">Uncharacterized protein</fullName>
    </submittedName>
</protein>
<evidence type="ECO:0000313" key="1">
    <source>
        <dbReference type="EMBL" id="ACL54725.1"/>
    </source>
</evidence>
<sequence length="81" mass="8695">MFLGNTSSSTSSCESTACFYAGYTNSTSFAILANVTTTNVCNAGMTPTAQPAHSSALRLEPVWLRWTELVALSLFTLSFFV</sequence>
<dbReference type="ExpressionAtlas" id="B8A3H6">
    <property type="expression patterns" value="baseline and differential"/>
</dbReference>
<dbReference type="AlphaFoldDB" id="B8A3H6"/>
<organism evidence="1">
    <name type="scientific">Zea mays</name>
    <name type="common">Maize</name>
    <dbReference type="NCBI Taxonomy" id="4577"/>
    <lineage>
        <taxon>Eukaryota</taxon>
        <taxon>Viridiplantae</taxon>
        <taxon>Streptophyta</taxon>
        <taxon>Embryophyta</taxon>
        <taxon>Tracheophyta</taxon>
        <taxon>Spermatophyta</taxon>
        <taxon>Magnoliopsida</taxon>
        <taxon>Liliopsida</taxon>
        <taxon>Poales</taxon>
        <taxon>Poaceae</taxon>
        <taxon>PACMAD clade</taxon>
        <taxon>Panicoideae</taxon>
        <taxon>Andropogonodae</taxon>
        <taxon>Andropogoneae</taxon>
        <taxon>Tripsacinae</taxon>
        <taxon>Zea</taxon>
    </lineage>
</organism>